<dbReference type="EC" id="3.2.1.28" evidence="2"/>
<dbReference type="SUPFAM" id="SSF48208">
    <property type="entry name" value="Six-hairpin glycosidases"/>
    <property type="match status" value="1"/>
</dbReference>
<evidence type="ECO:0000313" key="6">
    <source>
        <dbReference type="EMBL" id="KAK8871672.1"/>
    </source>
</evidence>
<protein>
    <recommendedName>
        <fullName evidence="2">alpha,alpha-trehalase</fullName>
        <ecNumber evidence="2">3.2.1.28</ecNumber>
    </recommendedName>
    <alternativeName>
        <fullName evidence="3">Alpha,alpha-trehalase</fullName>
    </alternativeName>
    <alternativeName>
        <fullName evidence="4">Alpha,alpha-trehalose glucohydrolase</fullName>
    </alternativeName>
</protein>
<evidence type="ECO:0000256" key="2">
    <source>
        <dbReference type="ARBA" id="ARBA00012757"/>
    </source>
</evidence>
<feature type="domain" description="Mannosylglycerate hydrolase MGH1-like glycoside hydrolase" evidence="5">
    <location>
        <begin position="53"/>
        <end position="378"/>
    </location>
</feature>
<dbReference type="InterPro" id="IPR054491">
    <property type="entry name" value="MGH1-like_GH"/>
</dbReference>
<evidence type="ECO:0000256" key="4">
    <source>
        <dbReference type="ARBA" id="ARBA00031637"/>
    </source>
</evidence>
<dbReference type="InterPro" id="IPR012341">
    <property type="entry name" value="6hp_glycosidase-like_sf"/>
</dbReference>
<keyword evidence="7" id="KW-1185">Reference proteome</keyword>
<organism evidence="6 7">
    <name type="scientific">Tritrichomonas musculus</name>
    <dbReference type="NCBI Taxonomy" id="1915356"/>
    <lineage>
        <taxon>Eukaryota</taxon>
        <taxon>Metamonada</taxon>
        <taxon>Parabasalia</taxon>
        <taxon>Tritrichomonadida</taxon>
        <taxon>Tritrichomonadidae</taxon>
        <taxon>Tritrichomonas</taxon>
    </lineage>
</organism>
<gene>
    <name evidence="6" type="ORF">M9Y10_007410</name>
</gene>
<name>A0ABR2J355_9EUKA</name>
<comment type="caution">
    <text evidence="6">The sequence shown here is derived from an EMBL/GenBank/DDBJ whole genome shotgun (WGS) entry which is preliminary data.</text>
</comment>
<dbReference type="Pfam" id="PF22422">
    <property type="entry name" value="MGH1-like_GH"/>
    <property type="match status" value="1"/>
</dbReference>
<dbReference type="Proteomes" id="UP001470230">
    <property type="component" value="Unassembled WGS sequence"/>
</dbReference>
<dbReference type="InterPro" id="IPR008928">
    <property type="entry name" value="6-hairpin_glycosidase_sf"/>
</dbReference>
<dbReference type="Gene3D" id="1.50.10.10">
    <property type="match status" value="1"/>
</dbReference>
<evidence type="ECO:0000256" key="1">
    <source>
        <dbReference type="ARBA" id="ARBA00005615"/>
    </source>
</evidence>
<reference evidence="6 7" key="1">
    <citation type="submission" date="2024-04" db="EMBL/GenBank/DDBJ databases">
        <title>Tritrichomonas musculus Genome.</title>
        <authorList>
            <person name="Alves-Ferreira E."/>
            <person name="Grigg M."/>
            <person name="Lorenzi H."/>
            <person name="Galac M."/>
        </authorList>
    </citation>
    <scope>NUCLEOTIDE SEQUENCE [LARGE SCALE GENOMIC DNA]</scope>
    <source>
        <strain evidence="6 7">EAF2021</strain>
    </source>
</reference>
<evidence type="ECO:0000259" key="5">
    <source>
        <dbReference type="Pfam" id="PF22422"/>
    </source>
</evidence>
<evidence type="ECO:0000313" key="7">
    <source>
        <dbReference type="Proteomes" id="UP001470230"/>
    </source>
</evidence>
<sequence length="420" mass="48940">MSESTNSPKQNNYETLESIHSRLASGFIELRKQVIRQPEGFIKYPYLTPAGFYTQLWDWDAFFMANHFISKGHPEYMKNWVLIFSQGIDKDGYVAGCMTKDGPRNVYSGRFAMKPFLSQGAYHYSVATDDWEWLRPIYDSLKSVINYRRSTQRDDKSGLYFWEIAMQSGADNNPALNYFKDDSRSFLSTDATAFQYGELLAQSMIALHLGYTEESQIFRNEANELKSLLNSICWNEDDKVYYNVDRETSSHYKRISYSTFVPLMYDMCPKMKGKEMIEKYLLSENHMKSKFGFTSLSKSDVDYNNKNIIIPFSNWQGPIWGICNYIYSIVLYNYGFMNEIKWLAEKVGKLMAKDLDEFGTMHENYNAENGETLAPSNFKYRTPEGKIQGFVSWNLCIENVFEGIINNKWMLLKIEGMSNE</sequence>
<dbReference type="PANTHER" id="PTHR23403:SF1">
    <property type="entry name" value="TREHALASE"/>
    <property type="match status" value="1"/>
</dbReference>
<dbReference type="PANTHER" id="PTHR23403">
    <property type="entry name" value="TREHALASE"/>
    <property type="match status" value="1"/>
</dbReference>
<comment type="similarity">
    <text evidence="1">Belongs to the glycosyl hydrolase 37 family.</text>
</comment>
<evidence type="ECO:0000256" key="3">
    <source>
        <dbReference type="ARBA" id="ARBA00030473"/>
    </source>
</evidence>
<accession>A0ABR2J355</accession>
<proteinExistence type="inferred from homology"/>
<dbReference type="EMBL" id="JAPFFF010000013">
    <property type="protein sequence ID" value="KAK8871672.1"/>
    <property type="molecule type" value="Genomic_DNA"/>
</dbReference>
<dbReference type="InterPro" id="IPR001661">
    <property type="entry name" value="Glyco_hydro_37"/>
</dbReference>